<dbReference type="InterPro" id="IPR011547">
    <property type="entry name" value="SLC26A/SulP_dom"/>
</dbReference>
<feature type="transmembrane region" description="Helical" evidence="5">
    <location>
        <begin position="186"/>
        <end position="210"/>
    </location>
</feature>
<evidence type="ECO:0000313" key="8">
    <source>
        <dbReference type="Proteomes" id="UP001479436"/>
    </source>
</evidence>
<dbReference type="CDD" id="cd07042">
    <property type="entry name" value="STAS_SulP_like_sulfate_transporter"/>
    <property type="match status" value="1"/>
</dbReference>
<dbReference type="Pfam" id="PF00916">
    <property type="entry name" value="Sulfate_transp"/>
    <property type="match status" value="1"/>
</dbReference>
<dbReference type="Proteomes" id="UP001479436">
    <property type="component" value="Unassembled WGS sequence"/>
</dbReference>
<sequence>MERKFSVADTDSYTSETVPFAQHSYQYDGSNNSSQEQQVANSNKFYTRLRYYVPCLSWVPNYDLKTFPSDFLAALTVACLSIPQGLSYASAIVHLPPVYGLYVTCVPLIVYALFGTSRQISIGPEALIAMLVGSAVSIRTSDLTDPDEIFAESIAAVTVVGFLVGFFTLLLGLFRVGFLDSILSRSLLRGFITALAVIIIVGQSITLLGLDKLAGSKHGGSTVTKFLFILENIGEIHWQTALLSGVSLVFLFTMQYFKRRSNTKWFQYVPEFLIVCVISTIFCKHYRWDDDGVMVLGPLEHGKIPTPRIPPLLDAGRIHDVLIPAVLTSIMGFVISAAITKTYAIQHNYSVSPNRELVALGIANIVGSLFQTWPAFGSVARSKLNNHVGARSQLSGFMTGIIGLVAVSFFLPSLRFLPKAVLSSLIFVAGVSLLVEAPKELRYIIHMRSWGDLALVAITFLVTMAISIEAGTFTSVGLSLLLVIKKSTRPKILIMGKIPGEDKFKPIKEYPEAEQVQGVQLIQIQEALFFANTGQLKDRLRRVEQFGDDDVHPSEEPRIAPASYVIFDVGNMPEIDASAAQILLEIVDDYHRRDVIVYFVKLRENCKETFTRSGLIDHVGPHRFFRKINEAMEHIDRQGNREVHEVYAVPS</sequence>
<feature type="transmembrane region" description="Helical" evidence="5">
    <location>
        <begin position="99"/>
        <end position="115"/>
    </location>
</feature>
<dbReference type="Gene3D" id="3.30.750.24">
    <property type="entry name" value="STAS domain"/>
    <property type="match status" value="1"/>
</dbReference>
<keyword evidence="4 5" id="KW-0472">Membrane</keyword>
<feature type="transmembrane region" description="Helical" evidence="5">
    <location>
        <begin position="455"/>
        <end position="484"/>
    </location>
</feature>
<protein>
    <recommendedName>
        <fullName evidence="6">STAS domain-containing protein</fullName>
    </recommendedName>
</protein>
<dbReference type="EMBL" id="JASJQH010006959">
    <property type="protein sequence ID" value="KAK9722093.1"/>
    <property type="molecule type" value="Genomic_DNA"/>
</dbReference>
<evidence type="ECO:0000256" key="3">
    <source>
        <dbReference type="ARBA" id="ARBA00022989"/>
    </source>
</evidence>
<keyword evidence="3 5" id="KW-1133">Transmembrane helix</keyword>
<comment type="subcellular location">
    <subcellularLocation>
        <location evidence="1">Membrane</location>
        <topology evidence="1">Multi-pass membrane protein</topology>
    </subcellularLocation>
</comment>
<feature type="transmembrane region" description="Helical" evidence="5">
    <location>
        <begin position="236"/>
        <end position="257"/>
    </location>
</feature>
<proteinExistence type="predicted"/>
<evidence type="ECO:0000256" key="2">
    <source>
        <dbReference type="ARBA" id="ARBA00022692"/>
    </source>
</evidence>
<evidence type="ECO:0000256" key="4">
    <source>
        <dbReference type="ARBA" id="ARBA00023136"/>
    </source>
</evidence>
<dbReference type="InterPro" id="IPR036513">
    <property type="entry name" value="STAS_dom_sf"/>
</dbReference>
<comment type="caution">
    <text evidence="7">The sequence shown here is derived from an EMBL/GenBank/DDBJ whole genome shotgun (WGS) entry which is preliminary data.</text>
</comment>
<feature type="transmembrane region" description="Helical" evidence="5">
    <location>
        <begin position="394"/>
        <end position="411"/>
    </location>
</feature>
<evidence type="ECO:0000256" key="5">
    <source>
        <dbReference type="SAM" id="Phobius"/>
    </source>
</evidence>
<dbReference type="InterPro" id="IPR001902">
    <property type="entry name" value="SLC26A/SulP_fam"/>
</dbReference>
<feature type="transmembrane region" description="Helical" evidence="5">
    <location>
        <begin position="153"/>
        <end position="174"/>
    </location>
</feature>
<keyword evidence="8" id="KW-1185">Reference proteome</keyword>
<evidence type="ECO:0000313" key="7">
    <source>
        <dbReference type="EMBL" id="KAK9722093.1"/>
    </source>
</evidence>
<feature type="transmembrane region" description="Helical" evidence="5">
    <location>
        <begin position="71"/>
        <end position="93"/>
    </location>
</feature>
<organism evidence="7 8">
    <name type="scientific">Basidiobolus ranarum</name>
    <dbReference type="NCBI Taxonomy" id="34480"/>
    <lineage>
        <taxon>Eukaryota</taxon>
        <taxon>Fungi</taxon>
        <taxon>Fungi incertae sedis</taxon>
        <taxon>Zoopagomycota</taxon>
        <taxon>Entomophthoromycotina</taxon>
        <taxon>Basidiobolomycetes</taxon>
        <taxon>Basidiobolales</taxon>
        <taxon>Basidiobolaceae</taxon>
        <taxon>Basidiobolus</taxon>
    </lineage>
</organism>
<dbReference type="InterPro" id="IPR002645">
    <property type="entry name" value="STAS_dom"/>
</dbReference>
<reference evidence="7 8" key="1">
    <citation type="submission" date="2023-04" db="EMBL/GenBank/DDBJ databases">
        <title>Genome of Basidiobolus ranarum AG-B5.</title>
        <authorList>
            <person name="Stajich J.E."/>
            <person name="Carter-House D."/>
            <person name="Gryganskyi A."/>
        </authorList>
    </citation>
    <scope>NUCLEOTIDE SEQUENCE [LARGE SCALE GENOMIC DNA]</scope>
    <source>
        <strain evidence="7 8">AG-B5</strain>
    </source>
</reference>
<feature type="transmembrane region" description="Helical" evidence="5">
    <location>
        <begin position="269"/>
        <end position="288"/>
    </location>
</feature>
<name>A0ABR2W7I1_9FUNG</name>
<feature type="domain" description="STAS" evidence="6">
    <location>
        <begin position="509"/>
        <end position="635"/>
    </location>
</feature>
<evidence type="ECO:0000259" key="6">
    <source>
        <dbReference type="PROSITE" id="PS50801"/>
    </source>
</evidence>
<accession>A0ABR2W7I1</accession>
<gene>
    <name evidence="7" type="ORF">K7432_002940</name>
</gene>
<dbReference type="NCBIfam" id="TIGR00815">
    <property type="entry name" value="sulP"/>
    <property type="match status" value="1"/>
</dbReference>
<dbReference type="PANTHER" id="PTHR11814">
    <property type="entry name" value="SULFATE TRANSPORTER"/>
    <property type="match status" value="1"/>
</dbReference>
<feature type="transmembrane region" description="Helical" evidence="5">
    <location>
        <begin position="357"/>
        <end position="374"/>
    </location>
</feature>
<feature type="transmembrane region" description="Helical" evidence="5">
    <location>
        <begin position="122"/>
        <end position="141"/>
    </location>
</feature>
<dbReference type="PROSITE" id="PS50801">
    <property type="entry name" value="STAS"/>
    <property type="match status" value="1"/>
</dbReference>
<feature type="transmembrane region" description="Helical" evidence="5">
    <location>
        <begin position="321"/>
        <end position="345"/>
    </location>
</feature>
<evidence type="ECO:0000256" key="1">
    <source>
        <dbReference type="ARBA" id="ARBA00004141"/>
    </source>
</evidence>
<keyword evidence="2 5" id="KW-0812">Transmembrane</keyword>
<feature type="transmembrane region" description="Helical" evidence="5">
    <location>
        <begin position="416"/>
        <end position="435"/>
    </location>
</feature>
<dbReference type="SUPFAM" id="SSF52091">
    <property type="entry name" value="SpoIIaa-like"/>
    <property type="match status" value="1"/>
</dbReference>
<dbReference type="Pfam" id="PF01740">
    <property type="entry name" value="STAS"/>
    <property type="match status" value="1"/>
</dbReference>